<dbReference type="EMBL" id="KN846962">
    <property type="protein sequence ID" value="KIW63365.1"/>
    <property type="molecule type" value="Genomic_DNA"/>
</dbReference>
<dbReference type="CDD" id="cd00067">
    <property type="entry name" value="GAL4"/>
    <property type="match status" value="1"/>
</dbReference>
<evidence type="ECO:0000256" key="10">
    <source>
        <dbReference type="PROSITE-ProRule" id="PRU00042"/>
    </source>
</evidence>
<dbReference type="SMART" id="SM00066">
    <property type="entry name" value="GAL4"/>
    <property type="match status" value="1"/>
</dbReference>
<accession>A0A0D2F8T9</accession>
<keyword evidence="8" id="KW-0804">Transcription</keyword>
<dbReference type="SUPFAM" id="SSF57701">
    <property type="entry name" value="Zn2/Cys6 DNA-binding domain"/>
    <property type="match status" value="1"/>
</dbReference>
<evidence type="ECO:0000313" key="12">
    <source>
        <dbReference type="EMBL" id="KIW63365.1"/>
    </source>
</evidence>
<evidence type="ECO:0000256" key="2">
    <source>
        <dbReference type="ARBA" id="ARBA00022723"/>
    </source>
</evidence>
<evidence type="ECO:0000256" key="8">
    <source>
        <dbReference type="ARBA" id="ARBA00023163"/>
    </source>
</evidence>
<dbReference type="SMART" id="SM00355">
    <property type="entry name" value="ZnF_C2H2"/>
    <property type="match status" value="2"/>
</dbReference>
<dbReference type="GO" id="GO:0000978">
    <property type="term" value="F:RNA polymerase II cis-regulatory region sequence-specific DNA binding"/>
    <property type="evidence" value="ECO:0007669"/>
    <property type="project" value="InterPro"/>
</dbReference>
<dbReference type="InterPro" id="IPR036236">
    <property type="entry name" value="Znf_C2H2_sf"/>
</dbReference>
<evidence type="ECO:0000256" key="4">
    <source>
        <dbReference type="ARBA" id="ARBA00022771"/>
    </source>
</evidence>
<evidence type="ECO:0000256" key="5">
    <source>
        <dbReference type="ARBA" id="ARBA00022833"/>
    </source>
</evidence>
<dbReference type="InterPro" id="IPR051059">
    <property type="entry name" value="VerF-like"/>
</dbReference>
<comment type="subcellular location">
    <subcellularLocation>
        <location evidence="1">Nucleus</location>
    </subcellularLocation>
</comment>
<name>A0A0D2F8T9_9EURO</name>
<dbReference type="GO" id="GO:0000785">
    <property type="term" value="C:chromatin"/>
    <property type="evidence" value="ECO:0007669"/>
    <property type="project" value="TreeGrafter"/>
</dbReference>
<dbReference type="PROSITE" id="PS00028">
    <property type="entry name" value="ZINC_FINGER_C2H2_1"/>
    <property type="match status" value="1"/>
</dbReference>
<keyword evidence="9" id="KW-0539">Nucleus</keyword>
<dbReference type="GO" id="GO:0005634">
    <property type="term" value="C:nucleus"/>
    <property type="evidence" value="ECO:0007669"/>
    <property type="project" value="UniProtKB-SubCell"/>
</dbReference>
<dbReference type="PANTHER" id="PTHR40626">
    <property type="entry name" value="MIP31509P"/>
    <property type="match status" value="1"/>
</dbReference>
<keyword evidence="3" id="KW-0677">Repeat</keyword>
<dbReference type="InterPro" id="IPR036864">
    <property type="entry name" value="Zn2-C6_fun-type_DNA-bd_sf"/>
</dbReference>
<evidence type="ECO:0000256" key="7">
    <source>
        <dbReference type="ARBA" id="ARBA00023125"/>
    </source>
</evidence>
<keyword evidence="2" id="KW-0479">Metal-binding</keyword>
<dbReference type="STRING" id="5601.A0A0D2F8T9"/>
<dbReference type="Gene3D" id="3.30.160.60">
    <property type="entry name" value="Classic Zinc Finger"/>
    <property type="match status" value="1"/>
</dbReference>
<evidence type="ECO:0000256" key="9">
    <source>
        <dbReference type="ARBA" id="ARBA00023242"/>
    </source>
</evidence>
<dbReference type="AlphaFoldDB" id="A0A0D2F8T9"/>
<dbReference type="Proteomes" id="UP000054266">
    <property type="component" value="Unassembled WGS sequence"/>
</dbReference>
<keyword evidence="4 10" id="KW-0863">Zinc-finger</keyword>
<dbReference type="SUPFAM" id="SSF57667">
    <property type="entry name" value="beta-beta-alpha zinc fingers"/>
    <property type="match status" value="1"/>
</dbReference>
<proteinExistence type="predicted"/>
<dbReference type="HOGENOM" id="CLU_012538_0_1_1"/>
<evidence type="ECO:0000259" key="11">
    <source>
        <dbReference type="PROSITE" id="PS50157"/>
    </source>
</evidence>
<dbReference type="PANTHER" id="PTHR40626:SF3">
    <property type="entry name" value="TRANSCRIPTION FACTOR WITH C2H2 AND ZN(2)-CYS(6) DNA BINDING DOMAIN (EUROFUNG)-RELATED"/>
    <property type="match status" value="1"/>
</dbReference>
<dbReference type="PROSITE" id="PS50157">
    <property type="entry name" value="ZINC_FINGER_C2H2_2"/>
    <property type="match status" value="2"/>
</dbReference>
<dbReference type="Gene3D" id="4.10.240.10">
    <property type="entry name" value="Zn(2)-C6 fungal-type DNA-binding domain"/>
    <property type="match status" value="1"/>
</dbReference>
<organism evidence="12 13">
    <name type="scientific">Phialophora macrospora</name>
    <dbReference type="NCBI Taxonomy" id="1851006"/>
    <lineage>
        <taxon>Eukaryota</taxon>
        <taxon>Fungi</taxon>
        <taxon>Dikarya</taxon>
        <taxon>Ascomycota</taxon>
        <taxon>Pezizomycotina</taxon>
        <taxon>Eurotiomycetes</taxon>
        <taxon>Chaetothyriomycetidae</taxon>
        <taxon>Chaetothyriales</taxon>
        <taxon>Herpotrichiellaceae</taxon>
        <taxon>Phialophora</taxon>
    </lineage>
</organism>
<feature type="domain" description="C2H2-type" evidence="11">
    <location>
        <begin position="5"/>
        <end position="32"/>
    </location>
</feature>
<dbReference type="InterPro" id="IPR013087">
    <property type="entry name" value="Znf_C2H2_type"/>
</dbReference>
<dbReference type="GO" id="GO:0000981">
    <property type="term" value="F:DNA-binding transcription factor activity, RNA polymerase II-specific"/>
    <property type="evidence" value="ECO:0007669"/>
    <property type="project" value="InterPro"/>
</dbReference>
<sequence length="672" mass="75663">MEQSFQCQLCFSTFSRSSHLRRHNQSHFIHKPFKCSFCASTFKRSDAVRKHWKICSARKSLGEPIPAQKPAGRKKRSCDGCSAIKQACDLGMPCSSCIAKSQVCTYGKRSSHNQGQDSGHHISGTGRLAIDWSQASPFDLFAQEFFGQSIGPHSLDNDTLETVVLATDARGYTKPGVRFEFLLHFVTSPGLDGTFNWISCQQHSGMSDNWLLASFLEEDDMPPSTAYHNQQAARRSSEKNAQLFEMMCWMSHPMFVPSKKLWTRLQCEDARVCYDHNRHGSRPLSVDADLDFFNPMNLDRFVHLYWERWHFNGPIVHKATFDINAASPEMIFAFALTGAFMSNDEADVAGARSWLDVVEEVVFQHPLLSEHPVAPTCEGQVMSLRERLELIQAALLISVLQNWEGSEASRRRIRRSRFSSVIFAARDIGFAEAKHTNDFNLELRHVDWEEFILREELIRTQTFIFLLDADFMIFHNVPPRIGIPELTFSFSCTAACFEATTPDELWAAIDLDPGCCWQTQDFTLRGAVELMCREGASSADVLKSLRGLTTLNLFAVVSALHSLLFTQQMSLSLSSSETMSRLRNALHMWAQLWERRRRVPDCAVPSSAHISVSGDTDGIYRHADEWQAFALAKLDRLTATGGTVTATAPSDYRDNASTSLQDVADLLQAALP</sequence>
<dbReference type="GO" id="GO:0006351">
    <property type="term" value="P:DNA-templated transcription"/>
    <property type="evidence" value="ECO:0007669"/>
    <property type="project" value="InterPro"/>
</dbReference>
<feature type="domain" description="C2H2-type" evidence="11">
    <location>
        <begin position="33"/>
        <end position="60"/>
    </location>
</feature>
<keyword evidence="6" id="KW-0805">Transcription regulation</keyword>
<dbReference type="Pfam" id="PF04082">
    <property type="entry name" value="Fungal_trans"/>
    <property type="match status" value="1"/>
</dbReference>
<keyword evidence="13" id="KW-1185">Reference proteome</keyword>
<evidence type="ECO:0000256" key="1">
    <source>
        <dbReference type="ARBA" id="ARBA00004123"/>
    </source>
</evidence>
<evidence type="ECO:0000313" key="13">
    <source>
        <dbReference type="Proteomes" id="UP000054266"/>
    </source>
</evidence>
<dbReference type="InterPro" id="IPR007219">
    <property type="entry name" value="XnlR_reg_dom"/>
</dbReference>
<evidence type="ECO:0000256" key="6">
    <source>
        <dbReference type="ARBA" id="ARBA00023015"/>
    </source>
</evidence>
<keyword evidence="7" id="KW-0238">DNA-binding</keyword>
<keyword evidence="5" id="KW-0862">Zinc</keyword>
<protein>
    <recommendedName>
        <fullName evidence="11">C2H2-type domain-containing protein</fullName>
    </recommendedName>
</protein>
<reference evidence="12 13" key="1">
    <citation type="submission" date="2015-01" db="EMBL/GenBank/DDBJ databases">
        <title>The Genome Sequence of Capronia semiimmersa CBS27337.</title>
        <authorList>
            <consortium name="The Broad Institute Genomics Platform"/>
            <person name="Cuomo C."/>
            <person name="de Hoog S."/>
            <person name="Gorbushina A."/>
            <person name="Stielow B."/>
            <person name="Teixiera M."/>
            <person name="Abouelleil A."/>
            <person name="Chapman S.B."/>
            <person name="Priest M."/>
            <person name="Young S.K."/>
            <person name="Wortman J."/>
            <person name="Nusbaum C."/>
            <person name="Birren B."/>
        </authorList>
    </citation>
    <scope>NUCLEOTIDE SEQUENCE [LARGE SCALE GENOMIC DNA]</scope>
    <source>
        <strain evidence="12 13">CBS 27337</strain>
    </source>
</reference>
<dbReference type="GO" id="GO:0008270">
    <property type="term" value="F:zinc ion binding"/>
    <property type="evidence" value="ECO:0007669"/>
    <property type="project" value="UniProtKB-KW"/>
</dbReference>
<gene>
    <name evidence="12" type="ORF">PV04_10215</name>
</gene>
<evidence type="ECO:0000256" key="3">
    <source>
        <dbReference type="ARBA" id="ARBA00022737"/>
    </source>
</evidence>
<dbReference type="InterPro" id="IPR001138">
    <property type="entry name" value="Zn2Cys6_DnaBD"/>
</dbReference>